<geneLocation type="plasmid" evidence="5">
    <name>pYDC637</name>
</geneLocation>
<dbReference type="PRINTS" id="PR00368">
    <property type="entry name" value="FADPNR"/>
</dbReference>
<dbReference type="PANTHER" id="PTHR42913:SF9">
    <property type="entry name" value="SLR1591 PROTEIN"/>
    <property type="match status" value="1"/>
</dbReference>
<dbReference type="InterPro" id="IPR036188">
    <property type="entry name" value="FAD/NAD-bd_sf"/>
</dbReference>
<dbReference type="GO" id="GO:0003955">
    <property type="term" value="F:NAD(P)H dehydrogenase (quinone) activity"/>
    <property type="evidence" value="ECO:0007669"/>
    <property type="project" value="TreeGrafter"/>
</dbReference>
<name>A0A0A1E540_ECOLX</name>
<dbReference type="PANTHER" id="PTHR42913">
    <property type="entry name" value="APOPTOSIS-INDUCING FACTOR 1"/>
    <property type="match status" value="1"/>
</dbReference>
<evidence type="ECO:0000256" key="1">
    <source>
        <dbReference type="ARBA" id="ARBA00001974"/>
    </source>
</evidence>
<dbReference type="EMBL" id="KP056256">
    <property type="protein sequence ID" value="AIY23024.1"/>
    <property type="molecule type" value="Genomic_DNA"/>
</dbReference>
<organism evidence="5">
    <name type="scientific">Escherichia coli</name>
    <dbReference type="NCBI Taxonomy" id="562"/>
    <lineage>
        <taxon>Bacteria</taxon>
        <taxon>Pseudomonadati</taxon>
        <taxon>Pseudomonadota</taxon>
        <taxon>Gammaproteobacteria</taxon>
        <taxon>Enterobacterales</taxon>
        <taxon>Enterobacteriaceae</taxon>
        <taxon>Escherichia</taxon>
    </lineage>
</organism>
<comment type="cofactor">
    <cofactor evidence="1">
        <name>FAD</name>
        <dbReference type="ChEBI" id="CHEBI:57692"/>
    </cofactor>
</comment>
<keyword evidence="2" id="KW-0285">Flavoprotein</keyword>
<keyword evidence="4" id="KW-0560">Oxidoreductase</keyword>
<evidence type="ECO:0000313" key="5">
    <source>
        <dbReference type="EMBL" id="AIY23024.1"/>
    </source>
</evidence>
<proteinExistence type="predicted"/>
<dbReference type="PRINTS" id="PR00411">
    <property type="entry name" value="PNDRDTASEI"/>
</dbReference>
<keyword evidence="5" id="KW-0614">Plasmid</keyword>
<dbReference type="RefSeq" id="WP_040063692.1">
    <property type="nucleotide sequence ID" value="NZ_CP168992.1"/>
</dbReference>
<dbReference type="GO" id="GO:0019646">
    <property type="term" value="P:aerobic electron transport chain"/>
    <property type="evidence" value="ECO:0007669"/>
    <property type="project" value="TreeGrafter"/>
</dbReference>
<protein>
    <submittedName>
        <fullName evidence="5">Uncharacterized protein</fullName>
    </submittedName>
</protein>
<evidence type="ECO:0000256" key="3">
    <source>
        <dbReference type="ARBA" id="ARBA00022827"/>
    </source>
</evidence>
<dbReference type="SUPFAM" id="SSF51905">
    <property type="entry name" value="FAD/NAD(P)-binding domain"/>
    <property type="match status" value="2"/>
</dbReference>
<dbReference type="InterPro" id="IPR051169">
    <property type="entry name" value="NADH-Q_oxidoreductase"/>
</dbReference>
<dbReference type="InterPro" id="IPR023753">
    <property type="entry name" value="FAD/NAD-binding_dom"/>
</dbReference>
<evidence type="ECO:0000256" key="4">
    <source>
        <dbReference type="ARBA" id="ARBA00023002"/>
    </source>
</evidence>
<keyword evidence="3" id="KW-0274">FAD</keyword>
<dbReference type="Gene3D" id="3.50.50.100">
    <property type="match status" value="1"/>
</dbReference>
<dbReference type="AlphaFoldDB" id="A0A0A1E540"/>
<accession>A0A0A1E540</accession>
<evidence type="ECO:0000256" key="2">
    <source>
        <dbReference type="ARBA" id="ARBA00022630"/>
    </source>
</evidence>
<reference evidence="5" key="1">
    <citation type="journal article" date="2015" name="Antimicrob. Agents Chemother.">
        <title>Complete Sequence of Conjugative IncA/C Plasmid Encoding CMY-2 ?-Lactamase and RmtE 16S rRNA Methyltransferase.</title>
        <authorList>
            <person name="Lee C.S."/>
            <person name="Li J.J."/>
            <person name="Doi Y."/>
        </authorList>
    </citation>
    <scope>NUCLEOTIDE SEQUENCE</scope>
    <source>
        <strain evidence="5">YDC637</strain>
        <plasmid evidence="5">pYDC637</plasmid>
    </source>
</reference>
<sequence length="356" mass="38116">MKTFGTLLIGAGHAHLEVLRHWVDVGAPFGDVALLSPSPDAWYSGMLPGLLAGRYQSEQCRIPLSPLCLAAGVTLMQGKMIALDAQTGRVSLEDGRLLQGECVSLNTGAALRSPHNLSSVMDVLPVKPFADFLIRLAHWQRHPGSLAIIGGGAAGVELALAMSNQTPSLTLFCSDMLLGSHAPGVRQRAHYHLKRAGVQVQEHCPIDAIQGNGLLSGQQIVWEGNRVLLASGPAPASWWQSSGLSCDDRGFIQITTTLQSASHPHVFATGDCATLPDTPKSGVYAVRQGAVLEENLRRAARQESLRPFRPQSRAVALLADGQGGAIMSWAGLSAEGKWAGVWKDILDRRFIQRHSL</sequence>
<dbReference type="GeneID" id="93036137"/>
<dbReference type="Pfam" id="PF07992">
    <property type="entry name" value="Pyr_redox_2"/>
    <property type="match status" value="1"/>
</dbReference>